<organism evidence="1 2">
    <name type="scientific">Verminephrobacter aporrectodeae subsp. tuberculatae</name>
    <dbReference type="NCBI Taxonomy" id="1110392"/>
    <lineage>
        <taxon>Bacteria</taxon>
        <taxon>Pseudomonadati</taxon>
        <taxon>Pseudomonadota</taxon>
        <taxon>Betaproteobacteria</taxon>
        <taxon>Burkholderiales</taxon>
        <taxon>Comamonadaceae</taxon>
        <taxon>Verminephrobacter</taxon>
    </lineage>
</organism>
<name>A0ABT3KMW3_9BURK</name>
<gene>
    <name evidence="1" type="ORF">D5039_00225</name>
</gene>
<sequence>MNHLADTSAVAIPQAPAAPPIKCRVSVKTRSTATSPEPRHTCLPDVPLYVGSTPILPIYPPARGYIFRAFVKAPPASFPDRPLPDRIVFFETRRPTYPEHRLQAILDRAWVKKGFIIDGVDYPYALNSNDESFLVDKRLLAFASGEGGVVFFKPEQVVVFARPSVREQLLAVIEKTEEKRREEQRQRSWQ</sequence>
<dbReference type="EMBL" id="QZCW01000001">
    <property type="protein sequence ID" value="MCW5319661.1"/>
    <property type="molecule type" value="Genomic_DNA"/>
</dbReference>
<evidence type="ECO:0000313" key="1">
    <source>
        <dbReference type="EMBL" id="MCW5319661.1"/>
    </source>
</evidence>
<comment type="caution">
    <text evidence="1">The sequence shown here is derived from an EMBL/GenBank/DDBJ whole genome shotgun (WGS) entry which is preliminary data.</text>
</comment>
<protein>
    <submittedName>
        <fullName evidence="1">Uncharacterized protein</fullName>
    </submittedName>
</protein>
<proteinExistence type="predicted"/>
<dbReference type="RefSeq" id="WP_265280665.1">
    <property type="nucleotide sequence ID" value="NZ_QZCW01000001.1"/>
</dbReference>
<reference evidence="2" key="1">
    <citation type="submission" date="2023-07" db="EMBL/GenBank/DDBJ databases">
        <title>Verminephrobacter genomes.</title>
        <authorList>
            <person name="Lund M.B."/>
        </authorList>
    </citation>
    <scope>NUCLEOTIDE SEQUENCE [LARGE SCALE GENOMIC DNA]</scope>
    <source>
        <strain evidence="2">AtM5-05</strain>
    </source>
</reference>
<accession>A0ABT3KMW3</accession>
<dbReference type="Proteomes" id="UP001208935">
    <property type="component" value="Unassembled WGS sequence"/>
</dbReference>
<evidence type="ECO:0000313" key="2">
    <source>
        <dbReference type="Proteomes" id="UP001208935"/>
    </source>
</evidence>
<keyword evidence="2" id="KW-1185">Reference proteome</keyword>